<comment type="subcellular location">
    <subcellularLocation>
        <location evidence="1">Cell membrane</location>
        <topology evidence="1">Multi-pass membrane protein</topology>
    </subcellularLocation>
</comment>
<dbReference type="Pfam" id="PF05231">
    <property type="entry name" value="MASE1"/>
    <property type="match status" value="1"/>
</dbReference>
<dbReference type="SUPFAM" id="SSF55073">
    <property type="entry name" value="Nucleotide cyclase"/>
    <property type="match status" value="1"/>
</dbReference>
<dbReference type="InterPro" id="IPR043128">
    <property type="entry name" value="Rev_trsase/Diguanyl_cyclase"/>
</dbReference>
<dbReference type="PROSITE" id="PS50887">
    <property type="entry name" value="GGDEF"/>
    <property type="match status" value="1"/>
</dbReference>
<evidence type="ECO:0000256" key="3">
    <source>
        <dbReference type="ARBA" id="ARBA00022475"/>
    </source>
</evidence>
<dbReference type="RefSeq" id="WP_010344135.1">
    <property type="nucleotide sequence ID" value="NZ_CP132343.1"/>
</dbReference>
<feature type="transmembrane region" description="Helical" evidence="8">
    <location>
        <begin position="21"/>
        <end position="38"/>
    </location>
</feature>
<dbReference type="OrthoDB" id="9803824at2"/>
<dbReference type="Pfam" id="PF00990">
    <property type="entry name" value="GGDEF"/>
    <property type="match status" value="1"/>
</dbReference>
<keyword evidence="6 8" id="KW-0472">Membrane</keyword>
<feature type="transmembrane region" description="Helical" evidence="8">
    <location>
        <begin position="74"/>
        <end position="90"/>
    </location>
</feature>
<sequence length="499" mass="52618">MTGRDAEAPFRTRAAAPRRPGALVLLSAVLVVAWLAVFDLARVLGYQPHTSLWFPPVAVTLATFMVLGWRGAPAIATACVLATLLSFYRASDHAAVPDRAVLAYALLFTAQQFCIWGGLAWLLRRVGRGVSSTSLPRVVTSFILGGGVAALLSACLGGAGLAVTGAIDLPTLLAQSIPWAIGDYAGLLALGPLAIVAVLRLAEALRIVPQPGIPRFSGMIAPTGSVSGYLVKLALLLGVTLAVMGLAAALPRQPAVVFALFVVVVIQLWIVHTHGMLQALVAIAAFSLLIALATPLLRLEAQALALQFAMISLAANSYFGLAVPGLYADNTRLRHALVRDPVTGALSRTGFLEQVLNDLQVAAQDPRPLAVIVADMDNLKAINDQFGHAAGDAALRAFVKRCRRCLRPGQLLGRRGGDEFALYLPLTTPERADALIDALRGALAKPGDDDGFATALSASFGLALCSLRDLDAEALEELLARADAEMYADKRQRRAVAVR</sequence>
<dbReference type="AlphaFoldDB" id="A0A2P5Z906"/>
<comment type="catalytic activity">
    <reaction evidence="7">
        <text>2 GTP = 3',3'-c-di-GMP + 2 diphosphate</text>
        <dbReference type="Rhea" id="RHEA:24898"/>
        <dbReference type="ChEBI" id="CHEBI:33019"/>
        <dbReference type="ChEBI" id="CHEBI:37565"/>
        <dbReference type="ChEBI" id="CHEBI:58805"/>
        <dbReference type="EC" id="2.7.7.65"/>
    </reaction>
</comment>
<organism evidence="10 11">
    <name type="scientific">Xanthomonas sacchari</name>
    <dbReference type="NCBI Taxonomy" id="56458"/>
    <lineage>
        <taxon>Bacteria</taxon>
        <taxon>Pseudomonadati</taxon>
        <taxon>Pseudomonadota</taxon>
        <taxon>Gammaproteobacteria</taxon>
        <taxon>Lysobacterales</taxon>
        <taxon>Lysobacteraceae</taxon>
        <taxon>Xanthomonas</taxon>
    </lineage>
</organism>
<evidence type="ECO:0000256" key="2">
    <source>
        <dbReference type="ARBA" id="ARBA00012528"/>
    </source>
</evidence>
<dbReference type="GO" id="GO:0052621">
    <property type="term" value="F:diguanylate cyclase activity"/>
    <property type="evidence" value="ECO:0007669"/>
    <property type="project" value="UniProtKB-EC"/>
</dbReference>
<dbReference type="GO" id="GO:0043709">
    <property type="term" value="P:cell adhesion involved in single-species biofilm formation"/>
    <property type="evidence" value="ECO:0007669"/>
    <property type="project" value="TreeGrafter"/>
</dbReference>
<feature type="transmembrane region" description="Helical" evidence="8">
    <location>
        <begin position="303"/>
        <end position="327"/>
    </location>
</feature>
<comment type="caution">
    <text evidence="10">The sequence shown here is derived from an EMBL/GenBank/DDBJ whole genome shotgun (WGS) entry which is preliminary data.</text>
</comment>
<dbReference type="InterPro" id="IPR050469">
    <property type="entry name" value="Diguanylate_Cyclase"/>
</dbReference>
<gene>
    <name evidence="10" type="ORF">XsacCFBP4641_00330</name>
</gene>
<dbReference type="PANTHER" id="PTHR45138">
    <property type="entry name" value="REGULATORY COMPONENTS OF SENSORY TRANSDUCTION SYSTEM"/>
    <property type="match status" value="1"/>
</dbReference>
<dbReference type="PANTHER" id="PTHR45138:SF9">
    <property type="entry name" value="DIGUANYLATE CYCLASE DGCM-RELATED"/>
    <property type="match status" value="1"/>
</dbReference>
<dbReference type="EC" id="2.7.7.65" evidence="2"/>
<keyword evidence="4 8" id="KW-0812">Transmembrane</keyword>
<feature type="transmembrane region" description="Helical" evidence="8">
    <location>
        <begin position="279"/>
        <end position="297"/>
    </location>
</feature>
<dbReference type="Gene3D" id="3.30.70.270">
    <property type="match status" value="1"/>
</dbReference>
<evidence type="ECO:0000256" key="8">
    <source>
        <dbReference type="SAM" id="Phobius"/>
    </source>
</evidence>
<dbReference type="GeneID" id="93879884"/>
<evidence type="ECO:0000256" key="4">
    <source>
        <dbReference type="ARBA" id="ARBA00022692"/>
    </source>
</evidence>
<dbReference type="SMART" id="SM00267">
    <property type="entry name" value="GGDEF"/>
    <property type="match status" value="1"/>
</dbReference>
<dbReference type="InterPro" id="IPR007895">
    <property type="entry name" value="MASE1"/>
</dbReference>
<dbReference type="EMBL" id="MDEK01000001">
    <property type="protein sequence ID" value="PPU85079.1"/>
    <property type="molecule type" value="Genomic_DNA"/>
</dbReference>
<feature type="transmembrane region" description="Helical" evidence="8">
    <location>
        <begin position="142"/>
        <end position="167"/>
    </location>
</feature>
<dbReference type="GO" id="GO:0005886">
    <property type="term" value="C:plasma membrane"/>
    <property type="evidence" value="ECO:0007669"/>
    <property type="project" value="UniProtKB-SubCell"/>
</dbReference>
<keyword evidence="5 8" id="KW-1133">Transmembrane helix</keyword>
<accession>A0A2P5Z906</accession>
<reference evidence="10 11" key="1">
    <citation type="submission" date="2016-08" db="EMBL/GenBank/DDBJ databases">
        <authorList>
            <person name="Seilhamer J.J."/>
        </authorList>
    </citation>
    <scope>NUCLEOTIDE SEQUENCE [LARGE SCALE GENOMIC DNA]</scope>
    <source>
        <strain evidence="10 11">CFBP4641</strain>
    </source>
</reference>
<proteinExistence type="predicted"/>
<evidence type="ECO:0000256" key="1">
    <source>
        <dbReference type="ARBA" id="ARBA00004651"/>
    </source>
</evidence>
<feature type="transmembrane region" description="Helical" evidence="8">
    <location>
        <begin position="229"/>
        <end position="249"/>
    </location>
</feature>
<dbReference type="GO" id="GO:1902201">
    <property type="term" value="P:negative regulation of bacterial-type flagellum-dependent cell motility"/>
    <property type="evidence" value="ECO:0007669"/>
    <property type="project" value="TreeGrafter"/>
</dbReference>
<evidence type="ECO:0000256" key="6">
    <source>
        <dbReference type="ARBA" id="ARBA00023136"/>
    </source>
</evidence>
<feature type="transmembrane region" description="Helical" evidence="8">
    <location>
        <begin position="187"/>
        <end position="208"/>
    </location>
</feature>
<dbReference type="Proteomes" id="UP000247346">
    <property type="component" value="Unassembled WGS sequence"/>
</dbReference>
<keyword evidence="3" id="KW-1003">Cell membrane</keyword>
<evidence type="ECO:0000313" key="11">
    <source>
        <dbReference type="Proteomes" id="UP000247346"/>
    </source>
</evidence>
<feature type="domain" description="GGDEF" evidence="9">
    <location>
        <begin position="367"/>
        <end position="499"/>
    </location>
</feature>
<dbReference type="InterPro" id="IPR000160">
    <property type="entry name" value="GGDEF_dom"/>
</dbReference>
<evidence type="ECO:0000256" key="7">
    <source>
        <dbReference type="ARBA" id="ARBA00034247"/>
    </source>
</evidence>
<dbReference type="CDD" id="cd01949">
    <property type="entry name" value="GGDEF"/>
    <property type="match status" value="1"/>
</dbReference>
<dbReference type="InterPro" id="IPR029787">
    <property type="entry name" value="Nucleotide_cyclase"/>
</dbReference>
<protein>
    <recommendedName>
        <fullName evidence="2">diguanylate cyclase</fullName>
        <ecNumber evidence="2">2.7.7.65</ecNumber>
    </recommendedName>
</protein>
<feature type="transmembrane region" description="Helical" evidence="8">
    <location>
        <begin position="102"/>
        <end position="122"/>
    </location>
</feature>
<dbReference type="NCBIfam" id="TIGR00254">
    <property type="entry name" value="GGDEF"/>
    <property type="match status" value="1"/>
</dbReference>
<feature type="transmembrane region" description="Helical" evidence="8">
    <location>
        <begin position="255"/>
        <end position="272"/>
    </location>
</feature>
<name>A0A2P5Z906_9XANT</name>
<evidence type="ECO:0000313" key="10">
    <source>
        <dbReference type="EMBL" id="PPU85079.1"/>
    </source>
</evidence>
<evidence type="ECO:0000259" key="9">
    <source>
        <dbReference type="PROSITE" id="PS50887"/>
    </source>
</evidence>
<evidence type="ECO:0000256" key="5">
    <source>
        <dbReference type="ARBA" id="ARBA00022989"/>
    </source>
</evidence>